<keyword evidence="2" id="KW-0040">ANK repeat</keyword>
<name>A0A378LV61_9GAMM</name>
<dbReference type="STRING" id="1122170.GCA_000701265_02636"/>
<dbReference type="Proteomes" id="UP000255297">
    <property type="component" value="Unassembled WGS sequence"/>
</dbReference>
<evidence type="ECO:0000256" key="2">
    <source>
        <dbReference type="ARBA" id="ARBA00023043"/>
    </source>
</evidence>
<gene>
    <name evidence="3" type="ORF">NCTC11532_02420</name>
</gene>
<sequence length="467" mass="53273">MEFIKEINAAIKLGLDEFQKFIREKLQENQSYLERPFWINGGRQITVLNYLIHLHHQKIENSIDEGIPFDLTRFIDEILNQVQDKNIGLPLHQAISESKIELALHLLENFTFNVDHRDEEGRTLLSLALTTKDRALLTKILDCKPNIHAATRFPEDNILFQPLHQAILLDFASGVNNLTRAGADVANPVGVQKDTPLLLAAGQGKIKALEALLEEAPVELLKIDAENDNNSEDVNHGETALEALCRQLERNRKDKELIRGVAMLLCRGAEPPRKDGLCQLLADRRSDLLKEIDAYMDTRPGLVDPFVNRCHITDSALYKIMYVDHSWGSTLRQLFGKPSDAAFAIERLVTRKYSRRSEGEHDAILPTAAAVPLRGDEPPLKLYAEFVRRYNEAYENQRIPNPWSTMRWLIAEGKCNWSTVKEYARNHPGSRTQIIFDDMFKTLPKMQVHEKIENATVEVPHENQVTL</sequence>
<evidence type="ECO:0000313" key="3">
    <source>
        <dbReference type="EMBL" id="STY30467.1"/>
    </source>
</evidence>
<dbReference type="InterPro" id="IPR002110">
    <property type="entry name" value="Ankyrin_rpt"/>
</dbReference>
<dbReference type="PANTHER" id="PTHR24198">
    <property type="entry name" value="ANKYRIN REPEAT AND PROTEIN KINASE DOMAIN-CONTAINING PROTEIN"/>
    <property type="match status" value="1"/>
</dbReference>
<evidence type="ECO:0000313" key="4">
    <source>
        <dbReference type="Proteomes" id="UP000255297"/>
    </source>
</evidence>
<keyword evidence="4" id="KW-1185">Reference proteome</keyword>
<accession>A0A378LV61</accession>
<dbReference type="Gene3D" id="1.25.40.20">
    <property type="entry name" value="Ankyrin repeat-containing domain"/>
    <property type="match status" value="1"/>
</dbReference>
<dbReference type="NCBIfam" id="NF043019">
    <property type="entry name" value="T4SS_AnkC"/>
    <property type="match status" value="1"/>
</dbReference>
<dbReference type="SUPFAM" id="SSF48403">
    <property type="entry name" value="Ankyrin repeat"/>
    <property type="match status" value="1"/>
</dbReference>
<dbReference type="PANTHER" id="PTHR24198:SF165">
    <property type="entry name" value="ANKYRIN REPEAT-CONTAINING PROTEIN-RELATED"/>
    <property type="match status" value="1"/>
</dbReference>
<protein>
    <submittedName>
        <fullName evidence="3">Ankyrin repeat protein</fullName>
    </submittedName>
</protein>
<dbReference type="RefSeq" id="WP_031563672.1">
    <property type="nucleotide sequence ID" value="NZ_CAAAIS010000004.1"/>
</dbReference>
<evidence type="ECO:0000256" key="1">
    <source>
        <dbReference type="ARBA" id="ARBA00022737"/>
    </source>
</evidence>
<dbReference type="EMBL" id="UGPB01000001">
    <property type="protein sequence ID" value="STY30467.1"/>
    <property type="molecule type" value="Genomic_DNA"/>
</dbReference>
<dbReference type="OrthoDB" id="5634323at2"/>
<keyword evidence="1" id="KW-0677">Repeat</keyword>
<dbReference type="AlphaFoldDB" id="A0A378LV61"/>
<organism evidence="3 4">
    <name type="scientific">Legionella wadsworthii</name>
    <dbReference type="NCBI Taxonomy" id="28088"/>
    <lineage>
        <taxon>Bacteria</taxon>
        <taxon>Pseudomonadati</taxon>
        <taxon>Pseudomonadota</taxon>
        <taxon>Gammaproteobacteria</taxon>
        <taxon>Legionellales</taxon>
        <taxon>Legionellaceae</taxon>
        <taxon>Legionella</taxon>
    </lineage>
</organism>
<reference evidence="3 4" key="1">
    <citation type="submission" date="2018-06" db="EMBL/GenBank/DDBJ databases">
        <authorList>
            <consortium name="Pathogen Informatics"/>
            <person name="Doyle S."/>
        </authorList>
    </citation>
    <scope>NUCLEOTIDE SEQUENCE [LARGE SCALE GENOMIC DNA]</scope>
    <source>
        <strain evidence="3 4">NCTC11532</strain>
    </source>
</reference>
<dbReference type="SMART" id="SM00248">
    <property type="entry name" value="ANK"/>
    <property type="match status" value="5"/>
</dbReference>
<proteinExistence type="predicted"/>
<dbReference type="InterPro" id="IPR036770">
    <property type="entry name" value="Ankyrin_rpt-contain_sf"/>
</dbReference>